<dbReference type="Proteomes" id="UP000247781">
    <property type="component" value="Unassembled WGS sequence"/>
</dbReference>
<reference evidence="2" key="1">
    <citation type="submission" date="2018-05" db="EMBL/GenBank/DDBJ databases">
        <authorList>
            <person name="Deangelis K."/>
            <person name="Huntemann M."/>
            <person name="Clum A."/>
            <person name="Pillay M."/>
            <person name="Palaniappan K."/>
            <person name="Varghese N."/>
            <person name="Mikhailova N."/>
            <person name="Stamatis D."/>
            <person name="Reddy T."/>
            <person name="Daum C."/>
            <person name="Shapiro N."/>
            <person name="Ivanova N."/>
            <person name="Kyrpides N."/>
            <person name="Woyke T."/>
        </authorList>
    </citation>
    <scope>NUCLEOTIDE SEQUENCE [LARGE SCALE GENOMIC DNA]</scope>
    <source>
        <strain evidence="2">GAS496</strain>
    </source>
</reference>
<evidence type="ECO:0000313" key="2">
    <source>
        <dbReference type="Proteomes" id="UP000247781"/>
    </source>
</evidence>
<dbReference type="EMBL" id="QJJU01000006">
    <property type="protein sequence ID" value="PXX09236.1"/>
    <property type="molecule type" value="Genomic_DNA"/>
</dbReference>
<accession>A0A318HLI6</accession>
<gene>
    <name evidence="1" type="ORF">C8E89_106163</name>
</gene>
<comment type="caution">
    <text evidence="1">The sequence shown here is derived from an EMBL/GenBank/DDBJ whole genome shotgun (WGS) entry which is preliminary data.</text>
</comment>
<reference evidence="1 2" key="2">
    <citation type="submission" date="2018-06" db="EMBL/GenBank/DDBJ databases">
        <title>Sequencing of bacterial isolates from soil warming experiment in Harvard Forest, Massachusetts, USA.</title>
        <authorList>
            <person name="Deangelis K.PhD."/>
        </authorList>
    </citation>
    <scope>NUCLEOTIDE SEQUENCE [LARGE SCALE GENOMIC DNA]</scope>
    <source>
        <strain evidence="1 2">GAS496</strain>
    </source>
</reference>
<evidence type="ECO:0000313" key="1">
    <source>
        <dbReference type="EMBL" id="PXX09236.1"/>
    </source>
</evidence>
<keyword evidence="2" id="KW-1185">Reference proteome</keyword>
<name>A0A318HLI6_9MYCO</name>
<dbReference type="RefSeq" id="WP_110316232.1">
    <property type="nucleotide sequence ID" value="NZ_QJJU01000006.1"/>
</dbReference>
<dbReference type="AlphaFoldDB" id="A0A318HLI6"/>
<proteinExistence type="predicted"/>
<sequence>MLELMLGVEVNPDNFPVTAQLLDDLREVLGDGAEGGYDVDEALFYLAQAFVHLENAVVQRAIEVMNLETDLMNLRTSLLKAGIPIDPIRR</sequence>
<organism evidence="1 2">
    <name type="scientific">Mycolicibacterium moriokaense</name>
    <dbReference type="NCBI Taxonomy" id="39691"/>
    <lineage>
        <taxon>Bacteria</taxon>
        <taxon>Bacillati</taxon>
        <taxon>Actinomycetota</taxon>
        <taxon>Actinomycetes</taxon>
        <taxon>Mycobacteriales</taxon>
        <taxon>Mycobacteriaceae</taxon>
        <taxon>Mycolicibacterium</taxon>
    </lineage>
</organism>
<protein>
    <submittedName>
        <fullName evidence="1">Uncharacterized protein</fullName>
    </submittedName>
</protein>